<dbReference type="GO" id="GO:0045892">
    <property type="term" value="P:negative regulation of DNA-templated transcription"/>
    <property type="evidence" value="ECO:0007669"/>
    <property type="project" value="TreeGrafter"/>
</dbReference>
<evidence type="ECO:0000259" key="5">
    <source>
        <dbReference type="PROSITE" id="PS51077"/>
    </source>
</evidence>
<dbReference type="Gene3D" id="1.10.10.10">
    <property type="entry name" value="Winged helix-like DNA-binding domain superfamily/Winged helix DNA-binding domain"/>
    <property type="match status" value="1"/>
</dbReference>
<dbReference type="SUPFAM" id="SSF55781">
    <property type="entry name" value="GAF domain-like"/>
    <property type="match status" value="1"/>
</dbReference>
<dbReference type="InterPro" id="IPR036388">
    <property type="entry name" value="WH-like_DNA-bd_sf"/>
</dbReference>
<dbReference type="PROSITE" id="PS51078">
    <property type="entry name" value="ICLR_ED"/>
    <property type="match status" value="1"/>
</dbReference>
<dbReference type="PROSITE" id="PS51077">
    <property type="entry name" value="HTH_ICLR"/>
    <property type="match status" value="1"/>
</dbReference>
<dbReference type="EMBL" id="CAIE01000044">
    <property type="protein sequence ID" value="CCH21746.1"/>
    <property type="molecule type" value="Genomic_DNA"/>
</dbReference>
<sequence>MDATAHPAEPPTVPGGEDPRLRARPGTPIEQTDTAATSGRDVAARAVPEAGPAGRAVPEPGPAGRAVPEAGPAGRVVPEAGVAGRAVPEAGVAGRAVPEPGPAGRADVVVGRAGETAQTLDRGLRLLHLVADAPAGLTVTEVATRLGIGRAAVYRLVGPLTGHGMLRRDSDGRLRLGVGVLHLARRAQPLLAEGAMPALRRLAEQAGATAHLTVVEGGEGVALAVVEPSWTSFHVAYRTGARHPLDRGAAGRAILAGRGGAAEPVSSSGELQSGAYGVAAPVLGVPGLEASVGVVALAPLDVDLIGPQVLAAATAVTAALR</sequence>
<evidence type="ECO:0000313" key="7">
    <source>
        <dbReference type="EMBL" id="CCH21746.1"/>
    </source>
</evidence>
<dbReference type="PANTHER" id="PTHR30136:SF24">
    <property type="entry name" value="HTH-TYPE TRANSCRIPTIONAL REPRESSOR ALLR"/>
    <property type="match status" value="1"/>
</dbReference>
<feature type="domain" description="HTH iclR-type" evidence="5">
    <location>
        <begin position="117"/>
        <end position="178"/>
    </location>
</feature>
<dbReference type="InterPro" id="IPR029016">
    <property type="entry name" value="GAF-like_dom_sf"/>
</dbReference>
<name>I0LD49_9ACTN</name>
<gene>
    <name evidence="7" type="ORF">MILUP08_46646</name>
</gene>
<keyword evidence="2" id="KW-0238">DNA-binding</keyword>
<evidence type="ECO:0000256" key="1">
    <source>
        <dbReference type="ARBA" id="ARBA00023015"/>
    </source>
</evidence>
<dbReference type="STRING" id="1150864.MILUP08_46646"/>
<evidence type="ECO:0000313" key="8">
    <source>
        <dbReference type="Proteomes" id="UP000003448"/>
    </source>
</evidence>
<organism evidence="7 8">
    <name type="scientific">Micromonospora lupini str. Lupac 08</name>
    <dbReference type="NCBI Taxonomy" id="1150864"/>
    <lineage>
        <taxon>Bacteria</taxon>
        <taxon>Bacillati</taxon>
        <taxon>Actinomycetota</taxon>
        <taxon>Actinomycetes</taxon>
        <taxon>Micromonosporales</taxon>
        <taxon>Micromonosporaceae</taxon>
        <taxon>Micromonospora</taxon>
    </lineage>
</organism>
<dbReference type="Gene3D" id="3.30.450.40">
    <property type="match status" value="1"/>
</dbReference>
<feature type="domain" description="IclR-ED" evidence="6">
    <location>
        <begin position="172"/>
        <end position="321"/>
    </location>
</feature>
<dbReference type="Pfam" id="PF01614">
    <property type="entry name" value="IclR_C"/>
    <property type="match status" value="1"/>
</dbReference>
<keyword evidence="3" id="KW-0804">Transcription</keyword>
<dbReference type="GO" id="GO:0003677">
    <property type="term" value="F:DNA binding"/>
    <property type="evidence" value="ECO:0007669"/>
    <property type="project" value="UniProtKB-KW"/>
</dbReference>
<dbReference type="InterPro" id="IPR050707">
    <property type="entry name" value="HTH_MetabolicPath_Reg"/>
</dbReference>
<evidence type="ECO:0000256" key="4">
    <source>
        <dbReference type="SAM" id="MobiDB-lite"/>
    </source>
</evidence>
<dbReference type="InterPro" id="IPR005471">
    <property type="entry name" value="Tscrpt_reg_IclR_N"/>
</dbReference>
<dbReference type="Pfam" id="PF09339">
    <property type="entry name" value="HTH_IclR"/>
    <property type="match status" value="1"/>
</dbReference>
<dbReference type="SUPFAM" id="SSF46785">
    <property type="entry name" value="Winged helix' DNA-binding domain"/>
    <property type="match status" value="1"/>
</dbReference>
<accession>I0LD49</accession>
<comment type="caution">
    <text evidence="7">The sequence shown here is derived from an EMBL/GenBank/DDBJ whole genome shotgun (WGS) entry which is preliminary data.</text>
</comment>
<keyword evidence="1" id="KW-0805">Transcription regulation</keyword>
<reference evidence="8" key="1">
    <citation type="journal article" date="2012" name="J. Bacteriol.">
        <title>Genome Sequence of Micromonospora lupini Lupac 08, Isolated from Root Nodules of Lupinus angustifolius.</title>
        <authorList>
            <person name="Alonso-Vega P."/>
            <person name="Normand P."/>
            <person name="Bacigalupe R."/>
            <person name="Pujic P."/>
            <person name="Lajus A."/>
            <person name="Vallenet D."/>
            <person name="Carro L."/>
            <person name="Coll P."/>
            <person name="Trujillo M.E."/>
        </authorList>
    </citation>
    <scope>NUCLEOTIDE SEQUENCE [LARGE SCALE GENOMIC DNA]</scope>
    <source>
        <strain evidence="8">Lupac 08</strain>
    </source>
</reference>
<dbReference type="Proteomes" id="UP000003448">
    <property type="component" value="Unassembled WGS sequence"/>
</dbReference>
<evidence type="ECO:0000256" key="2">
    <source>
        <dbReference type="ARBA" id="ARBA00023125"/>
    </source>
</evidence>
<proteinExistence type="predicted"/>
<keyword evidence="8" id="KW-1185">Reference proteome</keyword>
<dbReference type="AlphaFoldDB" id="I0LD49"/>
<dbReference type="GO" id="GO:0003700">
    <property type="term" value="F:DNA-binding transcription factor activity"/>
    <property type="evidence" value="ECO:0007669"/>
    <property type="project" value="TreeGrafter"/>
</dbReference>
<dbReference type="PANTHER" id="PTHR30136">
    <property type="entry name" value="HELIX-TURN-HELIX TRANSCRIPTIONAL REGULATOR, ICLR FAMILY"/>
    <property type="match status" value="1"/>
</dbReference>
<evidence type="ECO:0000256" key="3">
    <source>
        <dbReference type="ARBA" id="ARBA00023163"/>
    </source>
</evidence>
<dbReference type="InterPro" id="IPR036390">
    <property type="entry name" value="WH_DNA-bd_sf"/>
</dbReference>
<dbReference type="eggNOG" id="COG1414">
    <property type="taxonomic scope" value="Bacteria"/>
</dbReference>
<dbReference type="SMART" id="SM00346">
    <property type="entry name" value="HTH_ICLR"/>
    <property type="match status" value="1"/>
</dbReference>
<dbReference type="InterPro" id="IPR014757">
    <property type="entry name" value="Tscrpt_reg_IclR_C"/>
</dbReference>
<feature type="region of interest" description="Disordered" evidence="4">
    <location>
        <begin position="1"/>
        <end position="72"/>
    </location>
</feature>
<protein>
    <submittedName>
        <fullName evidence="7">Transcriptional regulator, IclR family (Modular protein)</fullName>
    </submittedName>
</protein>
<evidence type="ECO:0000259" key="6">
    <source>
        <dbReference type="PROSITE" id="PS51078"/>
    </source>
</evidence>